<keyword evidence="8 9" id="KW-0411">Iron-sulfur</keyword>
<dbReference type="PROSITE" id="PS00198">
    <property type="entry name" value="4FE4S_FER_1"/>
    <property type="match status" value="1"/>
</dbReference>
<feature type="binding site" evidence="9">
    <location>
        <position position="231"/>
    </location>
    <ligand>
        <name>[4Fe-4S] cluster</name>
        <dbReference type="ChEBI" id="CHEBI:49883"/>
        <label>2</label>
    </ligand>
</feature>
<dbReference type="STRING" id="1938817.SAMN06296008_1065"/>
<feature type="active site" description="Proton donor" evidence="9">
    <location>
        <position position="151"/>
    </location>
</feature>
<keyword evidence="9" id="KW-0846">Cobalamin</keyword>
<dbReference type="AlphaFoldDB" id="A0A1W1ZMA8"/>
<dbReference type="InterPro" id="IPR017900">
    <property type="entry name" value="4Fe4S_Fe_S_CS"/>
</dbReference>
<feature type="domain" description="4Fe-4S ferredoxin-type" evidence="10">
    <location>
        <begin position="193"/>
        <end position="225"/>
    </location>
</feature>
<dbReference type="GO" id="GO:0051539">
    <property type="term" value="F:4 iron, 4 sulfur cluster binding"/>
    <property type="evidence" value="ECO:0007669"/>
    <property type="project" value="UniProtKB-KW"/>
</dbReference>
<dbReference type="HAMAP" id="MF_00916">
    <property type="entry name" value="QueG"/>
    <property type="match status" value="1"/>
</dbReference>
<feature type="binding site" evidence="9">
    <location>
        <position position="205"/>
    </location>
    <ligand>
        <name>[4Fe-4S] cluster</name>
        <dbReference type="ChEBI" id="CHEBI:49883"/>
        <label>1</label>
    </ligand>
</feature>
<comment type="caution">
    <text evidence="9">Lacks conserved residue(s) required for the propagation of feature annotation.</text>
</comment>
<dbReference type="InterPro" id="IPR017896">
    <property type="entry name" value="4Fe4S_Fe-S-bd"/>
</dbReference>
<keyword evidence="3 9" id="KW-0819">tRNA processing</keyword>
<name>A0A1W1ZMA8_9BURK</name>
<dbReference type="InterPro" id="IPR004453">
    <property type="entry name" value="QueG"/>
</dbReference>
<reference evidence="11 12" key="1">
    <citation type="submission" date="2017-04" db="EMBL/GenBank/DDBJ databases">
        <authorList>
            <person name="Afonso C.L."/>
            <person name="Miller P.J."/>
            <person name="Scott M.A."/>
            <person name="Spackman E."/>
            <person name="Goraichik I."/>
            <person name="Dimitrov K.M."/>
            <person name="Suarez D.L."/>
            <person name="Swayne D.E."/>
        </authorList>
    </citation>
    <scope>NUCLEOTIDE SEQUENCE [LARGE SCALE GENOMIC DNA]</scope>
    <source>
        <strain evidence="11 12">VK13</strain>
    </source>
</reference>
<dbReference type="GO" id="GO:0008616">
    <property type="term" value="P:tRNA queuosine(34) biosynthetic process"/>
    <property type="evidence" value="ECO:0007669"/>
    <property type="project" value="UniProtKB-UniRule"/>
</dbReference>
<dbReference type="Proteomes" id="UP000192708">
    <property type="component" value="Unassembled WGS sequence"/>
</dbReference>
<comment type="cofactor">
    <cofactor evidence="9">
        <name>cob(II)alamin</name>
        <dbReference type="ChEBI" id="CHEBI:16304"/>
    </cofactor>
</comment>
<dbReference type="EC" id="1.17.99.6" evidence="9"/>
<feature type="binding site" evidence="9">
    <location>
        <position position="265"/>
    </location>
    <ligand>
        <name>[4Fe-4S] cluster</name>
        <dbReference type="ChEBI" id="CHEBI:49883"/>
        <label>1</label>
    </ligand>
</feature>
<dbReference type="Gene3D" id="3.30.70.20">
    <property type="match status" value="1"/>
</dbReference>
<sequence length="373" mass="42945">MTSENENYTEILHWLRTQAKELGFSDVRISDLDLSQELPFFQDWLKKGRHGQMHYMSRHANLRANPEELLPGVVRSICFRMDYLPREQIQNPTAENFRKKELEQLQDPSHATISVYARGRDYHKVLRKNLLTIAKLLEEKLAHLNYRVLVDSAPVLEVALATKSGIGWRGKHTLSLNRQAGSMYFLGEIFVDIPLPIDQPISNHCGTCQDCIDLCPTKAILAPFQIDANRCISYLTIEHPGAIPLELRTLMGNHVYGCDDCQLVCHWNKFAKKSNLSDFDVRNQLDRSTLEDLFGWEKADFEKKMQGSAIYRIGYERWMRNIAVALGNYLRSDAIDSIQKLNIAELLSKRIGQISELVDEHITWALNFEKSIK</sequence>
<dbReference type="GO" id="GO:0052693">
    <property type="term" value="F:epoxyqueuosine reductase activity"/>
    <property type="evidence" value="ECO:0007669"/>
    <property type="project" value="UniProtKB-UniRule"/>
</dbReference>
<dbReference type="InterPro" id="IPR013542">
    <property type="entry name" value="QueG_DUF1730"/>
</dbReference>
<feature type="binding site" evidence="9">
    <location>
        <position position="208"/>
    </location>
    <ligand>
        <name>[4Fe-4S] cluster</name>
        <dbReference type="ChEBI" id="CHEBI:49883"/>
        <label>1</label>
    </ligand>
</feature>
<comment type="cofactor">
    <cofactor evidence="9">
        <name>[4Fe-4S] cluster</name>
        <dbReference type="ChEBI" id="CHEBI:49883"/>
    </cofactor>
    <text evidence="9">Binds 2 [4Fe-4S] clusters per monomer.</text>
</comment>
<dbReference type="NCBIfam" id="TIGR00276">
    <property type="entry name" value="tRNA epoxyqueuosine(34) reductase QueG"/>
    <property type="match status" value="1"/>
</dbReference>
<keyword evidence="1 9" id="KW-0004">4Fe-4S</keyword>
<dbReference type="RefSeq" id="WP_084283352.1">
    <property type="nucleotide sequence ID" value="NZ_FWXJ01000006.1"/>
</dbReference>
<dbReference type="GO" id="GO:0031419">
    <property type="term" value="F:cobalamin binding"/>
    <property type="evidence" value="ECO:0007669"/>
    <property type="project" value="UniProtKB-KW"/>
</dbReference>
<evidence type="ECO:0000259" key="10">
    <source>
        <dbReference type="PROSITE" id="PS51379"/>
    </source>
</evidence>
<feature type="binding site" evidence="9">
    <location>
        <position position="151"/>
    </location>
    <ligand>
        <name>cob(II)alamin</name>
        <dbReference type="ChEBI" id="CHEBI:16304"/>
    </ligand>
</feature>
<dbReference type="PANTHER" id="PTHR30002:SF4">
    <property type="entry name" value="EPOXYQUEUOSINE REDUCTASE"/>
    <property type="match status" value="1"/>
</dbReference>
<feature type="binding site" evidence="9">
    <location>
        <position position="186"/>
    </location>
    <ligand>
        <name>cob(II)alamin</name>
        <dbReference type="ChEBI" id="CHEBI:16304"/>
    </ligand>
</feature>
<comment type="function">
    <text evidence="9">Catalyzes the conversion of epoxyqueuosine (oQ) to queuosine (Q), which is a hypermodified base found in the wobble positions of tRNA(Asp), tRNA(Asn), tRNA(His) and tRNA(Tyr).</text>
</comment>
<comment type="catalytic activity">
    <reaction evidence="9">
        <text>epoxyqueuosine(34) in tRNA + AH2 = queuosine(34) in tRNA + A + H2O</text>
        <dbReference type="Rhea" id="RHEA:32159"/>
        <dbReference type="Rhea" id="RHEA-COMP:18571"/>
        <dbReference type="Rhea" id="RHEA-COMP:18582"/>
        <dbReference type="ChEBI" id="CHEBI:13193"/>
        <dbReference type="ChEBI" id="CHEBI:15377"/>
        <dbReference type="ChEBI" id="CHEBI:17499"/>
        <dbReference type="ChEBI" id="CHEBI:194431"/>
        <dbReference type="ChEBI" id="CHEBI:194443"/>
        <dbReference type="EC" id="1.17.99.6"/>
    </reaction>
</comment>
<evidence type="ECO:0000256" key="8">
    <source>
        <dbReference type="ARBA" id="ARBA00023014"/>
    </source>
</evidence>
<evidence type="ECO:0000256" key="2">
    <source>
        <dbReference type="ARBA" id="ARBA00022490"/>
    </source>
</evidence>
<comment type="similarity">
    <text evidence="9">Belongs to the QueG family.</text>
</comment>
<dbReference type="EMBL" id="FWXJ01000006">
    <property type="protein sequence ID" value="SMC49352.1"/>
    <property type="molecule type" value="Genomic_DNA"/>
</dbReference>
<proteinExistence type="inferred from homology"/>
<dbReference type="UniPathway" id="UPA00392"/>
<evidence type="ECO:0000313" key="11">
    <source>
        <dbReference type="EMBL" id="SMC49352.1"/>
    </source>
</evidence>
<evidence type="ECO:0000256" key="6">
    <source>
        <dbReference type="ARBA" id="ARBA00023002"/>
    </source>
</evidence>
<keyword evidence="9" id="KW-0170">Cobalt</keyword>
<feature type="binding site" evidence="9">
    <location>
        <position position="261"/>
    </location>
    <ligand>
        <name>[4Fe-4S] cluster</name>
        <dbReference type="ChEBI" id="CHEBI:49883"/>
        <label>2</label>
    </ligand>
</feature>
<evidence type="ECO:0000256" key="1">
    <source>
        <dbReference type="ARBA" id="ARBA00022485"/>
    </source>
</evidence>
<evidence type="ECO:0000256" key="9">
    <source>
        <dbReference type="HAMAP-Rule" id="MF_00916"/>
    </source>
</evidence>
<keyword evidence="2 9" id="KW-0963">Cytoplasm</keyword>
<comment type="subcellular location">
    <subcellularLocation>
        <location evidence="9">Cytoplasm</location>
    </subcellularLocation>
</comment>
<keyword evidence="4 9" id="KW-0479">Metal-binding</keyword>
<dbReference type="OrthoDB" id="9784571at2"/>
<dbReference type="SUPFAM" id="SSF54862">
    <property type="entry name" value="4Fe-4S ferredoxins"/>
    <property type="match status" value="1"/>
</dbReference>
<evidence type="ECO:0000256" key="4">
    <source>
        <dbReference type="ARBA" id="ARBA00022723"/>
    </source>
</evidence>
<dbReference type="PANTHER" id="PTHR30002">
    <property type="entry name" value="EPOXYQUEUOSINE REDUCTASE"/>
    <property type="match status" value="1"/>
</dbReference>
<evidence type="ECO:0000256" key="5">
    <source>
        <dbReference type="ARBA" id="ARBA00022785"/>
    </source>
</evidence>
<accession>A0A1W1ZMA8</accession>
<evidence type="ECO:0000256" key="3">
    <source>
        <dbReference type="ARBA" id="ARBA00022694"/>
    </source>
</evidence>
<comment type="pathway">
    <text evidence="9">tRNA modification; tRNA-queuosine biosynthesis.</text>
</comment>
<evidence type="ECO:0000313" key="12">
    <source>
        <dbReference type="Proteomes" id="UP000192708"/>
    </source>
</evidence>
<feature type="binding site" evidence="9">
    <location>
        <position position="258"/>
    </location>
    <ligand>
        <name>[4Fe-4S] cluster</name>
        <dbReference type="ChEBI" id="CHEBI:49883"/>
        <label>2</label>
    </ligand>
</feature>
<feature type="binding site" evidence="9">
    <location>
        <begin position="258"/>
        <end position="259"/>
    </location>
    <ligand>
        <name>cob(II)alamin</name>
        <dbReference type="ChEBI" id="CHEBI:16304"/>
    </ligand>
</feature>
<evidence type="ECO:0000256" key="7">
    <source>
        <dbReference type="ARBA" id="ARBA00023004"/>
    </source>
</evidence>
<feature type="binding site" evidence="9">
    <location>
        <position position="215"/>
    </location>
    <ligand>
        <name>[4Fe-4S] cluster</name>
        <dbReference type="ChEBI" id="CHEBI:49883"/>
        <label>2</label>
    </ligand>
</feature>
<dbReference type="GO" id="GO:0046872">
    <property type="term" value="F:metal ion binding"/>
    <property type="evidence" value="ECO:0007669"/>
    <property type="project" value="UniProtKB-KW"/>
</dbReference>
<dbReference type="Pfam" id="PF08331">
    <property type="entry name" value="QueG_DUF1730"/>
    <property type="match status" value="1"/>
</dbReference>
<feature type="binding site" evidence="9">
    <location>
        <position position="211"/>
    </location>
    <ligand>
        <name>[4Fe-4S] cluster</name>
        <dbReference type="ChEBI" id="CHEBI:49883"/>
        <label>1</label>
    </ligand>
</feature>
<dbReference type="PROSITE" id="PS51379">
    <property type="entry name" value="4FE4S_FER_2"/>
    <property type="match status" value="1"/>
</dbReference>
<keyword evidence="12" id="KW-1185">Reference proteome</keyword>
<keyword evidence="5 9" id="KW-0671">Queuosine biosynthesis</keyword>
<keyword evidence="6 9" id="KW-0560">Oxidoreductase</keyword>
<dbReference type="Pfam" id="PF13484">
    <property type="entry name" value="Fer4_16"/>
    <property type="match status" value="1"/>
</dbReference>
<comment type="subunit">
    <text evidence="9">Monomer.</text>
</comment>
<protein>
    <recommendedName>
        <fullName evidence="9">Epoxyqueuosine reductase</fullName>
        <ecNumber evidence="9">1.17.99.6</ecNumber>
    </recommendedName>
    <alternativeName>
        <fullName evidence="9">Queuosine biosynthesis protein QueG</fullName>
    </alternativeName>
</protein>
<keyword evidence="7 9" id="KW-0408">Iron</keyword>
<organism evidence="11 12">
    <name type="scientific">Polynucleobacter kasalickyi</name>
    <dbReference type="NCBI Taxonomy" id="1938817"/>
    <lineage>
        <taxon>Bacteria</taxon>
        <taxon>Pseudomonadati</taxon>
        <taxon>Pseudomonadota</taxon>
        <taxon>Betaproteobacteria</taxon>
        <taxon>Burkholderiales</taxon>
        <taxon>Burkholderiaceae</taxon>
        <taxon>Polynucleobacter</taxon>
    </lineage>
</organism>
<gene>
    <name evidence="9" type="primary">queG</name>
    <name evidence="11" type="ORF">SAMN06296008_1065</name>
</gene>
<feature type="binding site" evidence="9">
    <location>
        <position position="63"/>
    </location>
    <ligand>
        <name>cob(II)alamin</name>
        <dbReference type="ChEBI" id="CHEBI:16304"/>
    </ligand>
</feature>
<feature type="binding site" evidence="9">
    <location>
        <position position="233"/>
    </location>
    <ligand>
        <name>cob(II)alamin</name>
        <dbReference type="ChEBI" id="CHEBI:16304"/>
    </ligand>
</feature>
<dbReference type="GO" id="GO:0005737">
    <property type="term" value="C:cytoplasm"/>
    <property type="evidence" value="ECO:0007669"/>
    <property type="project" value="UniProtKB-SubCell"/>
</dbReference>